<feature type="region of interest" description="Disordered" evidence="1">
    <location>
        <begin position="107"/>
        <end position="135"/>
    </location>
</feature>
<evidence type="ECO:0000256" key="1">
    <source>
        <dbReference type="SAM" id="MobiDB-lite"/>
    </source>
</evidence>
<dbReference type="Proteomes" id="UP001562357">
    <property type="component" value="Unassembled WGS sequence"/>
</dbReference>
<accession>A0ABQ0CLG6</accession>
<organism evidence="2 3">
    <name type="scientific">Epichloe bromicola</name>
    <dbReference type="NCBI Taxonomy" id="79588"/>
    <lineage>
        <taxon>Eukaryota</taxon>
        <taxon>Fungi</taxon>
        <taxon>Dikarya</taxon>
        <taxon>Ascomycota</taxon>
        <taxon>Pezizomycotina</taxon>
        <taxon>Sordariomycetes</taxon>
        <taxon>Hypocreomycetidae</taxon>
        <taxon>Hypocreales</taxon>
        <taxon>Clavicipitaceae</taxon>
        <taxon>Epichloe</taxon>
    </lineage>
</organism>
<proteinExistence type="predicted"/>
<name>A0ABQ0CLG6_9HYPO</name>
<comment type="caution">
    <text evidence="2">The sequence shown here is derived from an EMBL/GenBank/DDBJ whole genome shotgun (WGS) entry which is preliminary data.</text>
</comment>
<evidence type="ECO:0000313" key="2">
    <source>
        <dbReference type="EMBL" id="GAB0134275.1"/>
    </source>
</evidence>
<reference evidence="3" key="1">
    <citation type="submission" date="2024-06" db="EMBL/GenBank/DDBJ databases">
        <title>Draft Genome Sequences of Epichloe bromicola Strains Isolated from Elymus ciliaris.</title>
        <authorList>
            <consortium name="Epichloe bromicola genome sequencing consortium"/>
            <person name="Miura A."/>
            <person name="Imano S."/>
            <person name="Ashida A."/>
            <person name="Sato I."/>
            <person name="Chiba S."/>
            <person name="Tanaka A."/>
            <person name="Camagna M."/>
            <person name="Takemoto D."/>
        </authorList>
    </citation>
    <scope>NUCLEOTIDE SEQUENCE [LARGE SCALE GENOMIC DNA]</scope>
    <source>
        <strain evidence="3">DP</strain>
    </source>
</reference>
<dbReference type="EMBL" id="BAAFGZ010000074">
    <property type="protein sequence ID" value="GAB0134275.1"/>
    <property type="molecule type" value="Genomic_DNA"/>
</dbReference>
<keyword evidence="3" id="KW-1185">Reference proteome</keyword>
<feature type="region of interest" description="Disordered" evidence="1">
    <location>
        <begin position="1"/>
        <end position="26"/>
    </location>
</feature>
<feature type="compositionally biased region" description="Basic and acidic residues" evidence="1">
    <location>
        <begin position="8"/>
        <end position="24"/>
    </location>
</feature>
<evidence type="ECO:0000313" key="3">
    <source>
        <dbReference type="Proteomes" id="UP001562357"/>
    </source>
</evidence>
<sequence length="368" mass="41833">MAPTMLLRSRDTQQHFDSEADPEKSCGAVTKSEAAIHVGDKEAKRACLNGTSRRPRLRPGGPETGSISALLRGHEMRQVYVPPIIWNETQLQILDIEFRRTLTMSEQTAAEQDKRPRESTEGGAEKQSEPGWITPDWFDEELGNMREISCPERQRIAVETMLEKLDIVESPYVAGPASRDSDRLQKLTGCHVRIDEIKRRRVHDDELRPNQIAFWFGGKRVGRLVTRGIYESKSGIPCLACVSLSTISRLRMQRLTRRSNKVRPFYLMDEQEDPYIASVLVGLAQEQLSRGGSTSESKEQVVHVLALPGSWSNDVYFYKAVVPREFLRKLESPSEAVECGKLTVRYLEFDLPKMAKCLWRVLEDHCAC</sequence>
<feature type="compositionally biased region" description="Basic and acidic residues" evidence="1">
    <location>
        <begin position="111"/>
        <end position="128"/>
    </location>
</feature>
<protein>
    <submittedName>
        <fullName evidence="2">Uncharacterized protein</fullName>
    </submittedName>
</protein>
<gene>
    <name evidence="2" type="primary">g2654</name>
    <name evidence="2" type="ORF">EsDP_00002654</name>
</gene>